<evidence type="ECO:0000256" key="2">
    <source>
        <dbReference type="ARBA" id="ARBA00022823"/>
    </source>
</evidence>
<evidence type="ECO:0000313" key="6">
    <source>
        <dbReference type="Proteomes" id="UP000697927"/>
    </source>
</evidence>
<dbReference type="PANTHER" id="PTHR11715:SF3">
    <property type="entry name" value="GLYCINE CLEAVAGE SYSTEM H PROTEIN-RELATED"/>
    <property type="match status" value="1"/>
</dbReference>
<organism evidence="5 6">
    <name type="scientific">Cedecea colo</name>
    <dbReference type="NCBI Taxonomy" id="2552946"/>
    <lineage>
        <taxon>Bacteria</taxon>
        <taxon>Pseudomonadati</taxon>
        <taxon>Pseudomonadota</taxon>
        <taxon>Gammaproteobacteria</taxon>
        <taxon>Enterobacterales</taxon>
        <taxon>Enterobacteriaceae</taxon>
        <taxon>Cedecea</taxon>
    </lineage>
</organism>
<dbReference type="PANTHER" id="PTHR11715">
    <property type="entry name" value="GLYCINE CLEAVAGE SYSTEM H PROTEIN"/>
    <property type="match status" value="1"/>
</dbReference>
<dbReference type="PROSITE" id="PS50968">
    <property type="entry name" value="BIOTINYL_LIPOYL"/>
    <property type="match status" value="1"/>
</dbReference>
<dbReference type="HAMAP" id="MF_00272">
    <property type="entry name" value="GcvH"/>
    <property type="match status" value="1"/>
</dbReference>
<comment type="subunit">
    <text evidence="3">The glycine cleavage system is composed of four proteins: P, T, L and H.</text>
</comment>
<comment type="caution">
    <text evidence="5">The sequence shown here is derived from an EMBL/GenBank/DDBJ whole genome shotgun (WGS) entry which is preliminary data.</text>
</comment>
<comment type="cofactor">
    <cofactor evidence="3">
        <name>(R)-lipoate</name>
        <dbReference type="ChEBI" id="CHEBI:83088"/>
    </cofactor>
    <text evidence="3">Binds 1 lipoyl cofactor covalently.</text>
</comment>
<dbReference type="InterPro" id="IPR017453">
    <property type="entry name" value="GCV_H_sub"/>
</dbReference>
<dbReference type="Proteomes" id="UP000697927">
    <property type="component" value="Unassembled WGS sequence"/>
</dbReference>
<sequence length="129" mass="13871">MSNVPNELKYSKEHEWLRKEADGSWTVGITEHAQELLGDMVFVDLPEVGTAVSAGDDCAVAESVKAASDIYAPVSGEILAVNNELEGAPELVNSEPYTGGWIFKIKASDESELDALLDAAAYEALLENE</sequence>
<accession>A0ABX0VNW3</accession>
<comment type="similarity">
    <text evidence="1 3">Belongs to the GcvH family.</text>
</comment>
<dbReference type="InterPro" id="IPR033753">
    <property type="entry name" value="GCV_H/Fam206"/>
</dbReference>
<dbReference type="RefSeq" id="WP_167610687.1">
    <property type="nucleotide sequence ID" value="NZ_SOYS01000003.1"/>
</dbReference>
<gene>
    <name evidence="3 5" type="primary">gcvH</name>
    <name evidence="5" type="ORF">E2L00_10365</name>
</gene>
<evidence type="ECO:0000256" key="1">
    <source>
        <dbReference type="ARBA" id="ARBA00009249"/>
    </source>
</evidence>
<evidence type="ECO:0000256" key="3">
    <source>
        <dbReference type="HAMAP-Rule" id="MF_00272"/>
    </source>
</evidence>
<dbReference type="InterPro" id="IPR011053">
    <property type="entry name" value="Single_hybrid_motif"/>
</dbReference>
<evidence type="ECO:0000259" key="4">
    <source>
        <dbReference type="PROSITE" id="PS50968"/>
    </source>
</evidence>
<keyword evidence="6" id="KW-1185">Reference proteome</keyword>
<name>A0ABX0VNW3_9ENTR</name>
<comment type="function">
    <text evidence="3">The glycine cleavage system catalyzes the degradation of glycine. The H protein shuttles the methylamine group of glycine from the P protein to the T protein.</text>
</comment>
<reference evidence="5 6" key="1">
    <citation type="journal article" date="2020" name="Microorganisms">
        <title>Polyphasic Characterisation of Cedecea colo sp. nov., a New Enteric Bacterium Isolated from the Koala Hindgut.</title>
        <authorList>
            <person name="Boath J.M."/>
            <person name="Dakhal S."/>
            <person name="Van T.T.H."/>
            <person name="Moore R.J."/>
            <person name="Dekiwadia C."/>
            <person name="Macreadie I.G."/>
        </authorList>
    </citation>
    <scope>NUCLEOTIDE SEQUENCE [LARGE SCALE GENOMIC DNA]</scope>
    <source>
        <strain evidence="5 6">ZA</strain>
    </source>
</reference>
<feature type="domain" description="Lipoyl-binding" evidence="4">
    <location>
        <begin position="24"/>
        <end position="106"/>
    </location>
</feature>
<dbReference type="SUPFAM" id="SSF51230">
    <property type="entry name" value="Single hybrid motif"/>
    <property type="match status" value="1"/>
</dbReference>
<protein>
    <recommendedName>
        <fullName evidence="3">Glycine cleavage system H protein</fullName>
    </recommendedName>
</protein>
<dbReference type="EMBL" id="SOYS01000003">
    <property type="protein sequence ID" value="NIY47917.1"/>
    <property type="molecule type" value="Genomic_DNA"/>
</dbReference>
<dbReference type="PROSITE" id="PS00189">
    <property type="entry name" value="LIPOYL"/>
    <property type="match status" value="1"/>
</dbReference>
<dbReference type="InterPro" id="IPR003016">
    <property type="entry name" value="2-oxoA_DH_lipoyl-BS"/>
</dbReference>
<dbReference type="InterPro" id="IPR000089">
    <property type="entry name" value="Biotin_lipoyl"/>
</dbReference>
<dbReference type="CDD" id="cd06848">
    <property type="entry name" value="GCS_H"/>
    <property type="match status" value="1"/>
</dbReference>
<dbReference type="Pfam" id="PF01597">
    <property type="entry name" value="GCV_H"/>
    <property type="match status" value="1"/>
</dbReference>
<dbReference type="NCBIfam" id="NF002270">
    <property type="entry name" value="PRK01202.1"/>
    <property type="match status" value="1"/>
</dbReference>
<dbReference type="NCBIfam" id="TIGR00527">
    <property type="entry name" value="gcvH"/>
    <property type="match status" value="1"/>
</dbReference>
<dbReference type="Gene3D" id="2.40.50.100">
    <property type="match status" value="1"/>
</dbReference>
<keyword evidence="2 3" id="KW-0450">Lipoyl</keyword>
<proteinExistence type="inferred from homology"/>
<dbReference type="InterPro" id="IPR002930">
    <property type="entry name" value="GCV_H"/>
</dbReference>
<feature type="modified residue" description="N6-lipoyllysine" evidence="3">
    <location>
        <position position="65"/>
    </location>
</feature>
<evidence type="ECO:0000313" key="5">
    <source>
        <dbReference type="EMBL" id="NIY47917.1"/>
    </source>
</evidence>